<dbReference type="EMBL" id="CM055744">
    <property type="protein sequence ID" value="KAJ7999125.1"/>
    <property type="molecule type" value="Genomic_DNA"/>
</dbReference>
<reference evidence="1" key="1">
    <citation type="submission" date="2021-05" db="EMBL/GenBank/DDBJ databases">
        <authorList>
            <person name="Pan Q."/>
            <person name="Jouanno E."/>
            <person name="Zahm M."/>
            <person name="Klopp C."/>
            <person name="Cabau C."/>
            <person name="Louis A."/>
            <person name="Berthelot C."/>
            <person name="Parey E."/>
            <person name="Roest Crollius H."/>
            <person name="Montfort J."/>
            <person name="Robinson-Rechavi M."/>
            <person name="Bouchez O."/>
            <person name="Lampietro C."/>
            <person name="Lopez Roques C."/>
            <person name="Donnadieu C."/>
            <person name="Postlethwait J."/>
            <person name="Bobe J."/>
            <person name="Dillon D."/>
            <person name="Chandos A."/>
            <person name="von Hippel F."/>
            <person name="Guiguen Y."/>
        </authorList>
    </citation>
    <scope>NUCLEOTIDE SEQUENCE</scope>
    <source>
        <strain evidence="1">YG-Jan2019</strain>
    </source>
</reference>
<comment type="caution">
    <text evidence="1">The sequence shown here is derived from an EMBL/GenBank/DDBJ whole genome shotgun (WGS) entry which is preliminary data.</text>
</comment>
<protein>
    <submittedName>
        <fullName evidence="1">Uncharacterized protein</fullName>
    </submittedName>
</protein>
<dbReference type="Proteomes" id="UP001157502">
    <property type="component" value="Chromosome 17"/>
</dbReference>
<evidence type="ECO:0000313" key="1">
    <source>
        <dbReference type="EMBL" id="KAJ7999125.1"/>
    </source>
</evidence>
<organism evidence="1 2">
    <name type="scientific">Dallia pectoralis</name>
    <name type="common">Alaska blackfish</name>
    <dbReference type="NCBI Taxonomy" id="75939"/>
    <lineage>
        <taxon>Eukaryota</taxon>
        <taxon>Metazoa</taxon>
        <taxon>Chordata</taxon>
        <taxon>Craniata</taxon>
        <taxon>Vertebrata</taxon>
        <taxon>Euteleostomi</taxon>
        <taxon>Actinopterygii</taxon>
        <taxon>Neopterygii</taxon>
        <taxon>Teleostei</taxon>
        <taxon>Protacanthopterygii</taxon>
        <taxon>Esociformes</taxon>
        <taxon>Umbridae</taxon>
        <taxon>Dallia</taxon>
    </lineage>
</organism>
<gene>
    <name evidence="1" type="ORF">DPEC_G00212160</name>
</gene>
<accession>A0ACC2G6Q6</accession>
<evidence type="ECO:0000313" key="2">
    <source>
        <dbReference type="Proteomes" id="UP001157502"/>
    </source>
</evidence>
<sequence>MSEYSRCHGSYGSSAPLWQVAAPGVNVVDPLTTRRFPTFMNASRTYTNPVLGIYQPVSICLPLYHSRCVVGWFPVVTHGSCQVWKLTESELIEEKLILRMPRQWKRKTNRGVTASLLQKASDEVTKTGKSVRSAVKAHGICHVTLSRYCKSLQKLRDKGSSDLPSVGYRSSNRVFSEEQEKVLAEYLTKNQSLFDNNIKMKEMDNLELMLDSSAIPESGTASVKSRPTVKHYASSSDLVQGFAVPTPTVPVLPTANRPQINMNMNGDWMSNGSARSIPDLLDGGMFIPPPPSMAPPPPPTKFLPPTPDFLGDTVSFQLPPMAPPKPPSKQQSVARPEDPSLRPPSMPTPKPPSTTSSASSHLPNNTSPPTSVPDFTERPKFAPPQPPADMRQVALKALKNPPLKPVRLSSMASVDEPQGPAPTPPVKKPTPSSFNPQNTAKIYSVPKTGIPGKQTDQENRPKQILLLHDPKLTESGPVQVNRNPPAVAPPSKPARKNSFGLQLESKENLQAAWSGQATPAKTNEEVKVEPLPPSTEQVIPKPTNPPPEEPPKHQNVVTAPVTMDTSQIKHDVSSGQSHKFSPMLDRKLRSLKTSDVPATRKGPAASPLALLMAAKEREKHRFATSHEHKTTSNEPSTSIQHSESNPNSFTVNPRSTPFSSQEKPPSEVSVEPRLVIQAPSKPTESVVSQGAVPTSKFSSSSYPAMDTSGQQRIPPASSHAREQDKKEDQCMPLLAPPPEFDDNVTDSPPSSPPPDPPLKQVLPPTASPVVFVMPQTSHR</sequence>
<keyword evidence="2" id="KW-1185">Reference proteome</keyword>
<proteinExistence type="predicted"/>
<name>A0ACC2G6Q6_DALPE</name>